<dbReference type="STRING" id="1213857.N4VJM5"/>
<keyword evidence="5" id="KW-0503">Monooxygenase</keyword>
<keyword evidence="3" id="KW-0274">FAD</keyword>
<evidence type="ECO:0000256" key="4">
    <source>
        <dbReference type="ARBA" id="ARBA00023002"/>
    </source>
</evidence>
<comment type="cofactor">
    <cofactor evidence="1">
        <name>FAD</name>
        <dbReference type="ChEBI" id="CHEBI:57692"/>
    </cofactor>
</comment>
<keyword evidence="2" id="KW-0285">Flavoprotein</keyword>
<reference evidence="7" key="1">
    <citation type="journal article" date="2013" name="New Phytol.">
        <title>Comparative genomic and transcriptomic analyses reveal the hemibiotrophic stage shift of Colletotrichum fungi.</title>
        <authorList>
            <person name="Gan P."/>
            <person name="Ikeda K."/>
            <person name="Irieda H."/>
            <person name="Narusaka M."/>
            <person name="O'Connell R.J."/>
            <person name="Narusaka Y."/>
            <person name="Takano Y."/>
            <person name="Kubo Y."/>
            <person name="Shirasu K."/>
        </authorList>
    </citation>
    <scope>NUCLEOTIDE SEQUENCE [LARGE SCALE GENOMIC DNA]</scope>
    <source>
        <strain evidence="7">104-T / ATCC 96160 / CBS 514.97 / LARS 414 / MAFF 240422</strain>
    </source>
</reference>
<evidence type="ECO:0000313" key="7">
    <source>
        <dbReference type="Proteomes" id="UP000014480"/>
    </source>
</evidence>
<dbReference type="Pfam" id="PF13450">
    <property type="entry name" value="NAD_binding_8"/>
    <property type="match status" value="1"/>
</dbReference>
<dbReference type="eggNOG" id="ENOG502S6GQ">
    <property type="taxonomic scope" value="Eukaryota"/>
</dbReference>
<gene>
    <name evidence="6" type="ORF">Cob_v010940</name>
</gene>
<comment type="caution">
    <text evidence="6">The sequence shown here is derived from an EMBL/GenBank/DDBJ whole genome shotgun (WGS) entry which is preliminary data.</text>
</comment>
<keyword evidence="7" id="KW-1185">Reference proteome</keyword>
<keyword evidence="4" id="KW-0560">Oxidoreductase</keyword>
<evidence type="ECO:0000256" key="5">
    <source>
        <dbReference type="ARBA" id="ARBA00023033"/>
    </source>
</evidence>
<dbReference type="Gene3D" id="3.50.50.60">
    <property type="entry name" value="FAD/NAD(P)-binding domain"/>
    <property type="match status" value="1"/>
</dbReference>
<dbReference type="OrthoDB" id="47494at2759"/>
<evidence type="ECO:0000256" key="1">
    <source>
        <dbReference type="ARBA" id="ARBA00001974"/>
    </source>
</evidence>
<dbReference type="InterPro" id="IPR036188">
    <property type="entry name" value="FAD/NAD-bd_sf"/>
</dbReference>
<dbReference type="Proteomes" id="UP000014480">
    <property type="component" value="Unassembled WGS sequence"/>
</dbReference>
<dbReference type="PANTHER" id="PTHR47178:SF5">
    <property type="entry name" value="FAD-BINDING DOMAIN-CONTAINING PROTEIN"/>
    <property type="match status" value="1"/>
</dbReference>
<evidence type="ECO:0000256" key="2">
    <source>
        <dbReference type="ARBA" id="ARBA00022630"/>
    </source>
</evidence>
<dbReference type="PANTHER" id="PTHR47178">
    <property type="entry name" value="MONOOXYGENASE, FAD-BINDING"/>
    <property type="match status" value="1"/>
</dbReference>
<reference evidence="7" key="2">
    <citation type="journal article" date="2019" name="Mol. Plant Microbe Interact.">
        <title>Genome sequence resources for four phytopathogenic fungi from the Colletotrichum orbiculare species complex.</title>
        <authorList>
            <person name="Gan P."/>
            <person name="Tsushima A."/>
            <person name="Narusaka M."/>
            <person name="Narusaka Y."/>
            <person name="Takano Y."/>
            <person name="Kubo Y."/>
            <person name="Shirasu K."/>
        </authorList>
    </citation>
    <scope>GENOME REANNOTATION</scope>
    <source>
        <strain evidence="7">104-T / ATCC 96160 / CBS 514.97 / LARS 414 / MAFF 240422</strain>
    </source>
</reference>
<organism evidence="6 7">
    <name type="scientific">Colletotrichum orbiculare (strain 104-T / ATCC 96160 / CBS 514.97 / LARS 414 / MAFF 240422)</name>
    <name type="common">Cucumber anthracnose fungus</name>
    <name type="synonym">Colletotrichum lagenarium</name>
    <dbReference type="NCBI Taxonomy" id="1213857"/>
    <lineage>
        <taxon>Eukaryota</taxon>
        <taxon>Fungi</taxon>
        <taxon>Dikarya</taxon>
        <taxon>Ascomycota</taxon>
        <taxon>Pezizomycotina</taxon>
        <taxon>Sordariomycetes</taxon>
        <taxon>Hypocreomycetidae</taxon>
        <taxon>Glomerellales</taxon>
        <taxon>Glomerellaceae</taxon>
        <taxon>Colletotrichum</taxon>
        <taxon>Colletotrichum orbiculare species complex</taxon>
    </lineage>
</organism>
<dbReference type="GO" id="GO:0004497">
    <property type="term" value="F:monooxygenase activity"/>
    <property type="evidence" value="ECO:0007669"/>
    <property type="project" value="UniProtKB-KW"/>
</dbReference>
<dbReference type="HOGENOM" id="CLU_959812_0_0_1"/>
<evidence type="ECO:0000313" key="6">
    <source>
        <dbReference type="EMBL" id="TDZ16079.1"/>
    </source>
</evidence>
<dbReference type="EMBL" id="AMCV02000037">
    <property type="protein sequence ID" value="TDZ16079.1"/>
    <property type="molecule type" value="Genomic_DNA"/>
</dbReference>
<sequence length="290" mass="31808">MATSQFLPGKRNHRKIRVAIIGAGISGLAVANGLLKDSARFDVQIFERNTIAFNSERGGYQLRISANGLHAPKTVSDLELWSSIRDVWAQDQAAAPTIVDPDTFAVRLRLGDLKLYPKSQAIPRHGLRCAILQPLLVQGRGHFNVFTRFELMPGERGGVQLYFDNQASKNADILIASGGNGSQVSRQVGLANKVNLQTQTVVQSRGISPRAVRDQLPESLVQFGSVMFLGGIDAAGFASVYDPKKNPITGETKSYTLFWGPSIPRARYDDLMAKVDSNPQEVIPQLIYYI</sequence>
<evidence type="ECO:0000256" key="3">
    <source>
        <dbReference type="ARBA" id="ARBA00022827"/>
    </source>
</evidence>
<dbReference type="AlphaFoldDB" id="N4VJM5"/>
<dbReference type="SUPFAM" id="SSF51905">
    <property type="entry name" value="FAD/NAD(P)-binding domain"/>
    <property type="match status" value="1"/>
</dbReference>
<accession>N4VJM5</accession>
<protein>
    <submittedName>
        <fullName evidence="6">Uncharacterized protein</fullName>
    </submittedName>
</protein>
<proteinExistence type="predicted"/>
<name>N4VJM5_COLOR</name>